<evidence type="ECO:0000313" key="2">
    <source>
        <dbReference type="EMBL" id="KAJ1118739.1"/>
    </source>
</evidence>
<protein>
    <submittedName>
        <fullName evidence="2">Uncharacterized protein</fullName>
    </submittedName>
</protein>
<evidence type="ECO:0000313" key="3">
    <source>
        <dbReference type="Proteomes" id="UP001066276"/>
    </source>
</evidence>
<dbReference type="AlphaFoldDB" id="A0AAV7NTD8"/>
<dbReference type="Proteomes" id="UP001066276">
    <property type="component" value="Chromosome 8"/>
</dbReference>
<feature type="region of interest" description="Disordered" evidence="1">
    <location>
        <begin position="267"/>
        <end position="301"/>
    </location>
</feature>
<dbReference type="EMBL" id="JANPWB010000012">
    <property type="protein sequence ID" value="KAJ1118739.1"/>
    <property type="molecule type" value="Genomic_DNA"/>
</dbReference>
<evidence type="ECO:0000256" key="1">
    <source>
        <dbReference type="SAM" id="MobiDB-lite"/>
    </source>
</evidence>
<organism evidence="2 3">
    <name type="scientific">Pleurodeles waltl</name>
    <name type="common">Iberian ribbed newt</name>
    <dbReference type="NCBI Taxonomy" id="8319"/>
    <lineage>
        <taxon>Eukaryota</taxon>
        <taxon>Metazoa</taxon>
        <taxon>Chordata</taxon>
        <taxon>Craniata</taxon>
        <taxon>Vertebrata</taxon>
        <taxon>Euteleostomi</taxon>
        <taxon>Amphibia</taxon>
        <taxon>Batrachia</taxon>
        <taxon>Caudata</taxon>
        <taxon>Salamandroidea</taxon>
        <taxon>Salamandridae</taxon>
        <taxon>Pleurodelinae</taxon>
        <taxon>Pleurodeles</taxon>
    </lineage>
</organism>
<gene>
    <name evidence="2" type="ORF">NDU88_006926</name>
</gene>
<feature type="region of interest" description="Disordered" evidence="1">
    <location>
        <begin position="1"/>
        <end position="22"/>
    </location>
</feature>
<feature type="compositionally biased region" description="Low complexity" evidence="1">
    <location>
        <begin position="280"/>
        <end position="290"/>
    </location>
</feature>
<comment type="caution">
    <text evidence="2">The sequence shown here is derived from an EMBL/GenBank/DDBJ whole genome shotgun (WGS) entry which is preliminary data.</text>
</comment>
<accession>A0AAV7NTD8</accession>
<name>A0AAV7NTD8_PLEWA</name>
<feature type="region of interest" description="Disordered" evidence="1">
    <location>
        <begin position="184"/>
        <end position="252"/>
    </location>
</feature>
<proteinExistence type="predicted"/>
<reference evidence="2" key="1">
    <citation type="journal article" date="2022" name="bioRxiv">
        <title>Sequencing and chromosome-scale assembly of the giantPleurodeles waltlgenome.</title>
        <authorList>
            <person name="Brown T."/>
            <person name="Elewa A."/>
            <person name="Iarovenko S."/>
            <person name="Subramanian E."/>
            <person name="Araus A.J."/>
            <person name="Petzold A."/>
            <person name="Susuki M."/>
            <person name="Suzuki K.-i.T."/>
            <person name="Hayashi T."/>
            <person name="Toyoda A."/>
            <person name="Oliveira C."/>
            <person name="Osipova E."/>
            <person name="Leigh N.D."/>
            <person name="Simon A."/>
            <person name="Yun M.H."/>
        </authorList>
    </citation>
    <scope>NUCLEOTIDE SEQUENCE</scope>
    <source>
        <strain evidence="2">20211129_DDA</strain>
        <tissue evidence="2">Liver</tissue>
    </source>
</reference>
<keyword evidence="3" id="KW-1185">Reference proteome</keyword>
<sequence length="301" mass="31549">MRFHASASPVVGDHGNTGQPASVLRASPAVRSEFHQHVLMHARSPPRPRLHPAGLLPKWRCSAARCPSARQACAADAGSSDCGRREKACAGLTLSVTTDYFIVLEVFWYYVVVANAGPCGPHWLAGSRKENLLLYSGGELLHCFTGITTGPGQRLDAARPASTHGRADLLLYCLFSCSPGIGPQPAAPRRRASPVLRARPNLQRVRAHSVRPQPPPDANGGEEGEKGRGPTGPSQLGAPPLERPLTAPRCTAARSAGSVTLLSGLRSPQQALGPGAHRGAAAANTLLSAAPPGSTAERRLP</sequence>